<dbReference type="InterPro" id="IPR006206">
    <property type="entry name" value="Mevalonate/galactokinase"/>
</dbReference>
<keyword evidence="2" id="KW-0547">Nucleotide-binding</keyword>
<proteinExistence type="inferred from homology"/>
<evidence type="ECO:0000256" key="4">
    <source>
        <dbReference type="ARBA" id="ARBA00022840"/>
    </source>
</evidence>
<dbReference type="InterPro" id="IPR014721">
    <property type="entry name" value="Ribsml_uS5_D2-typ_fold_subgr"/>
</dbReference>
<dbReference type="PANTHER" id="PTHR10457:SF7">
    <property type="entry name" value="GALACTOKINASE-RELATED"/>
    <property type="match status" value="1"/>
</dbReference>
<dbReference type="Pfam" id="PF00288">
    <property type="entry name" value="GHMP_kinases_N"/>
    <property type="match status" value="1"/>
</dbReference>
<evidence type="ECO:0000256" key="3">
    <source>
        <dbReference type="ARBA" id="ARBA00022777"/>
    </source>
</evidence>
<dbReference type="GO" id="GO:0005829">
    <property type="term" value="C:cytosol"/>
    <property type="evidence" value="ECO:0007669"/>
    <property type="project" value="TreeGrafter"/>
</dbReference>
<dbReference type="EMBL" id="FUXC01000001">
    <property type="protein sequence ID" value="SJZ40210.1"/>
    <property type="molecule type" value="Genomic_DNA"/>
</dbReference>
<dbReference type="GO" id="GO:0004335">
    <property type="term" value="F:galactokinase activity"/>
    <property type="evidence" value="ECO:0007669"/>
    <property type="project" value="TreeGrafter"/>
</dbReference>
<dbReference type="OrthoDB" id="250531at2"/>
<evidence type="ECO:0000313" key="7">
    <source>
        <dbReference type="EMBL" id="SJZ40210.1"/>
    </source>
</evidence>
<dbReference type="GeneID" id="303366377"/>
<dbReference type="PRINTS" id="PR00959">
    <property type="entry name" value="MEVGALKINASE"/>
</dbReference>
<feature type="domain" description="Galactokinase N-terminal" evidence="6">
    <location>
        <begin position="10"/>
        <end position="58"/>
    </location>
</feature>
<evidence type="ECO:0000259" key="6">
    <source>
        <dbReference type="Pfam" id="PF10509"/>
    </source>
</evidence>
<evidence type="ECO:0000256" key="2">
    <source>
        <dbReference type="ARBA" id="ARBA00022741"/>
    </source>
</evidence>
<dbReference type="InterPro" id="IPR006204">
    <property type="entry name" value="GHMP_kinase_N_dom"/>
</dbReference>
<keyword evidence="8" id="KW-1185">Reference proteome</keyword>
<dbReference type="Proteomes" id="UP000190395">
    <property type="component" value="Unassembled WGS sequence"/>
</dbReference>
<dbReference type="SUPFAM" id="SSF54211">
    <property type="entry name" value="Ribosomal protein S5 domain 2-like"/>
    <property type="match status" value="1"/>
</dbReference>
<dbReference type="RefSeq" id="WP_078929769.1">
    <property type="nucleotide sequence ID" value="NZ_CAMCOW010000014.1"/>
</dbReference>
<keyword evidence="4" id="KW-0067">ATP-binding</keyword>
<dbReference type="InterPro" id="IPR019539">
    <property type="entry name" value="GalKase_N"/>
</dbReference>
<feature type="domain" description="GHMP kinase N-terminal" evidence="5">
    <location>
        <begin position="104"/>
        <end position="179"/>
    </location>
</feature>
<name>A0A1T4KCQ2_9SPIR</name>
<evidence type="ECO:0000259" key="5">
    <source>
        <dbReference type="Pfam" id="PF00288"/>
    </source>
</evidence>
<evidence type="ECO:0000313" key="8">
    <source>
        <dbReference type="Proteomes" id="UP000190395"/>
    </source>
</evidence>
<sequence>MEQADFTRNEHLQEYQVKPAVIAVANGRFHLIGEHTWFAKDKTLSMAVDLPVFVAVSKRQDVSLRFYFSQLKDRKRGTLTALKFRKEDRWANALKAIVYGFISGGFDLSGIDFTVYSQVLPSAGCGITTAIKVATAYAIRKLFNLQCSDAQLLQVIERGNKIFLNLENYMADYFSAIYSKENSLVLTDYSTGSWDLVPFNFEDKVILLTDTKVPRVEIWNEETIQQPENVLLLGELKERKSNVYGGWVYEENPSEVNDVLSVVPEDTRRRLQCIMREHRYVLEAQKSLMAGEFGGFARAVNHSYKNMREDYELSCPEIDWILKRLQEINPNAQDSRNPVSCGRITGKGFGRMTYTIMNRSDEQAFRKTLAEYERIFGFKASCYEVRPAGGVQVIE</sequence>
<organism evidence="7 8">
    <name type="scientific">Treponema berlinense</name>
    <dbReference type="NCBI Taxonomy" id="225004"/>
    <lineage>
        <taxon>Bacteria</taxon>
        <taxon>Pseudomonadati</taxon>
        <taxon>Spirochaetota</taxon>
        <taxon>Spirochaetia</taxon>
        <taxon>Spirochaetales</taxon>
        <taxon>Treponemataceae</taxon>
        <taxon>Treponema</taxon>
    </lineage>
</organism>
<gene>
    <name evidence="7" type="ORF">SAMN02745152_00097</name>
</gene>
<keyword evidence="3 7" id="KW-0418">Kinase</keyword>
<evidence type="ECO:0000256" key="1">
    <source>
        <dbReference type="ARBA" id="ARBA00006566"/>
    </source>
</evidence>
<dbReference type="STRING" id="225004.SAMN02745152_00097"/>
<dbReference type="GO" id="GO:0005524">
    <property type="term" value="F:ATP binding"/>
    <property type="evidence" value="ECO:0007669"/>
    <property type="project" value="UniProtKB-KW"/>
</dbReference>
<accession>A0A1T4KCQ2</accession>
<reference evidence="7 8" key="1">
    <citation type="submission" date="2017-02" db="EMBL/GenBank/DDBJ databases">
        <authorList>
            <person name="Peterson S.W."/>
        </authorList>
    </citation>
    <scope>NUCLEOTIDE SEQUENCE [LARGE SCALE GENOMIC DNA]</scope>
    <source>
        <strain evidence="7 8">ATCC BAA-909</strain>
    </source>
</reference>
<dbReference type="GO" id="GO:0006012">
    <property type="term" value="P:galactose metabolic process"/>
    <property type="evidence" value="ECO:0007669"/>
    <property type="project" value="TreeGrafter"/>
</dbReference>
<dbReference type="Pfam" id="PF10509">
    <property type="entry name" value="GalKase_gal_bdg"/>
    <property type="match status" value="1"/>
</dbReference>
<dbReference type="PANTHER" id="PTHR10457">
    <property type="entry name" value="MEVALONATE KINASE/GALACTOKINASE"/>
    <property type="match status" value="1"/>
</dbReference>
<dbReference type="PIRSF" id="PIRSF000530">
    <property type="entry name" value="Galactokinase"/>
    <property type="match status" value="1"/>
</dbReference>
<dbReference type="Gene3D" id="3.30.70.890">
    <property type="entry name" value="GHMP kinase, C-terminal domain"/>
    <property type="match status" value="1"/>
</dbReference>
<keyword evidence="3 7" id="KW-0808">Transferase</keyword>
<dbReference type="Gene3D" id="3.30.230.10">
    <property type="match status" value="1"/>
</dbReference>
<dbReference type="AlphaFoldDB" id="A0A1T4KCQ2"/>
<protein>
    <submittedName>
        <fullName evidence="7">Galactokinase</fullName>
    </submittedName>
</protein>
<dbReference type="InterPro" id="IPR036554">
    <property type="entry name" value="GHMP_kinase_C_sf"/>
</dbReference>
<dbReference type="InterPro" id="IPR020568">
    <property type="entry name" value="Ribosomal_Su5_D2-typ_SF"/>
</dbReference>
<comment type="similarity">
    <text evidence="1">Belongs to the GHMP kinase family. GalK subfamily.</text>
</comment>
<dbReference type="SUPFAM" id="SSF55060">
    <property type="entry name" value="GHMP Kinase, C-terminal domain"/>
    <property type="match status" value="1"/>
</dbReference>